<evidence type="ECO:0000256" key="1">
    <source>
        <dbReference type="SAM" id="MobiDB-lite"/>
    </source>
</evidence>
<evidence type="ECO:0000313" key="3">
    <source>
        <dbReference type="Proteomes" id="UP001209878"/>
    </source>
</evidence>
<reference evidence="2" key="1">
    <citation type="journal article" date="2023" name="Mol. Biol. Evol.">
        <title>Third-Generation Sequencing Reveals the Adaptive Role of the Epigenome in Three Deep-Sea Polychaetes.</title>
        <authorList>
            <person name="Perez M."/>
            <person name="Aroh O."/>
            <person name="Sun Y."/>
            <person name="Lan Y."/>
            <person name="Juniper S.K."/>
            <person name="Young C.R."/>
            <person name="Angers B."/>
            <person name="Qian P.Y."/>
        </authorList>
    </citation>
    <scope>NUCLEOTIDE SEQUENCE</scope>
    <source>
        <strain evidence="2">R07B-5</strain>
    </source>
</reference>
<feature type="compositionally biased region" description="Basic and acidic residues" evidence="1">
    <location>
        <begin position="82"/>
        <end position="95"/>
    </location>
</feature>
<evidence type="ECO:0000313" key="2">
    <source>
        <dbReference type="EMBL" id="KAK2190676.1"/>
    </source>
</evidence>
<protein>
    <submittedName>
        <fullName evidence="2">Uncharacterized protein</fullName>
    </submittedName>
</protein>
<keyword evidence="3" id="KW-1185">Reference proteome</keyword>
<sequence length="210" mass="22988">MLPRLLLQIELLSPQQNGTAVDLEGSTSGGNAQRASIKGMWKKAFRSLKSHSKDKDERPAENKAEDRKHVQRTTSLKLGLMKRKDSKEQVQHDSPKASTQKKGLLKRKDSKDPPSDEMADNEISCELDPVYSLLKCAADLPRYGRPGNTCCIRTQLADNITLHSSSRTSSSSSDGSGAPMCTCACHSPTRLAGYNSTLLQPQHRKSGAQP</sequence>
<name>A0AAD9UIK3_RIDPI</name>
<feature type="compositionally biased region" description="Basic and acidic residues" evidence="1">
    <location>
        <begin position="51"/>
        <end position="68"/>
    </location>
</feature>
<dbReference type="Proteomes" id="UP001209878">
    <property type="component" value="Unassembled WGS sequence"/>
</dbReference>
<proteinExistence type="predicted"/>
<dbReference type="AlphaFoldDB" id="A0AAD9UIK3"/>
<accession>A0AAD9UIK3</accession>
<comment type="caution">
    <text evidence="2">The sequence shown here is derived from an EMBL/GenBank/DDBJ whole genome shotgun (WGS) entry which is preliminary data.</text>
</comment>
<organism evidence="2 3">
    <name type="scientific">Ridgeia piscesae</name>
    <name type="common">Tubeworm</name>
    <dbReference type="NCBI Taxonomy" id="27915"/>
    <lineage>
        <taxon>Eukaryota</taxon>
        <taxon>Metazoa</taxon>
        <taxon>Spiralia</taxon>
        <taxon>Lophotrochozoa</taxon>
        <taxon>Annelida</taxon>
        <taxon>Polychaeta</taxon>
        <taxon>Sedentaria</taxon>
        <taxon>Canalipalpata</taxon>
        <taxon>Sabellida</taxon>
        <taxon>Siboglinidae</taxon>
        <taxon>Ridgeia</taxon>
    </lineage>
</organism>
<dbReference type="EMBL" id="JAODUO010000072">
    <property type="protein sequence ID" value="KAK2190676.1"/>
    <property type="molecule type" value="Genomic_DNA"/>
</dbReference>
<feature type="region of interest" description="Disordered" evidence="1">
    <location>
        <begin position="44"/>
        <end position="120"/>
    </location>
</feature>
<gene>
    <name evidence="2" type="ORF">NP493_70g03017</name>
</gene>